<evidence type="ECO:0000256" key="3">
    <source>
        <dbReference type="SAM" id="Phobius"/>
    </source>
</evidence>
<evidence type="ECO:0000256" key="2">
    <source>
        <dbReference type="SAM" id="MobiDB-lite"/>
    </source>
</evidence>
<keyword evidence="3" id="KW-1133">Transmembrane helix</keyword>
<dbReference type="AlphaFoldDB" id="A0A1G6JHS0"/>
<feature type="compositionally biased region" description="Low complexity" evidence="2">
    <location>
        <begin position="10"/>
        <end position="23"/>
    </location>
</feature>
<reference evidence="4 5" key="1">
    <citation type="submission" date="2016-09" db="EMBL/GenBank/DDBJ databases">
        <authorList>
            <person name="Capua I."/>
            <person name="De Benedictis P."/>
            <person name="Joannis T."/>
            <person name="Lombin L.H."/>
            <person name="Cattoli G."/>
        </authorList>
    </citation>
    <scope>NUCLEOTIDE SEQUENCE [LARGE SCALE GENOMIC DNA]</scope>
    <source>
        <strain evidence="4 5">ISLP-3</strain>
    </source>
</reference>
<keyword evidence="3" id="KW-0812">Transmembrane</keyword>
<dbReference type="Gene3D" id="3.30.70.1880">
    <property type="entry name" value="Protein of unknown function DUF881"/>
    <property type="match status" value="1"/>
</dbReference>
<comment type="similarity">
    <text evidence="1">Belongs to the UPF0749 family.</text>
</comment>
<dbReference type="EMBL" id="FMYH01000002">
    <property type="protein sequence ID" value="SDC18279.1"/>
    <property type="molecule type" value="Genomic_DNA"/>
</dbReference>
<dbReference type="GO" id="GO:0005886">
    <property type="term" value="C:plasma membrane"/>
    <property type="evidence" value="ECO:0007669"/>
    <property type="project" value="TreeGrafter"/>
</dbReference>
<protein>
    <submittedName>
        <fullName evidence="4">Uncharacterized conserved protein YlxW, UPF0749 family</fullName>
    </submittedName>
</protein>
<keyword evidence="3" id="KW-0472">Membrane</keyword>
<evidence type="ECO:0000313" key="4">
    <source>
        <dbReference type="EMBL" id="SDC18279.1"/>
    </source>
</evidence>
<feature type="region of interest" description="Disordered" evidence="2">
    <location>
        <begin position="1"/>
        <end position="31"/>
    </location>
</feature>
<sequence length="265" mass="28548">MSKHEEPDDAAASPADAPSTETAPRPPMTAWRRVRGAWRPRATRAQILAAILCAVLGFALVVQLRQTQQDEFAGLRQSDLVRILDDVNRRSDALEREAAALRETEFELQSGSDSQRAAIELAEQNVAVQGILSGRLPAEGPGLEITIVEGTKRITAARLFNVLEELRNAGAEAIDVNGIRMVTSSYFTDADQGVVIDGIPVSAPYRWSVIGDPQTLEPAIAIPGGAMATITTNGGRTTIQQKTLVEIRSVREPAEPKYATPDVGD</sequence>
<dbReference type="Pfam" id="PF05949">
    <property type="entry name" value="DUF881"/>
    <property type="match status" value="1"/>
</dbReference>
<feature type="transmembrane region" description="Helical" evidence="3">
    <location>
        <begin position="42"/>
        <end position="62"/>
    </location>
</feature>
<dbReference type="STRING" id="1814289.SAMN05216410_1341"/>
<dbReference type="PANTHER" id="PTHR37313:SF2">
    <property type="entry name" value="UPF0749 PROTEIN YLXX"/>
    <property type="match status" value="1"/>
</dbReference>
<gene>
    <name evidence="4" type="ORF">SAMN05216410_1341</name>
</gene>
<dbReference type="InterPro" id="IPR010273">
    <property type="entry name" value="DUF881"/>
</dbReference>
<name>A0A1G6JHS0_9MICO</name>
<organism evidence="4 5">
    <name type="scientific">Sanguibacter gelidistatuariae</name>
    <dbReference type="NCBI Taxonomy" id="1814289"/>
    <lineage>
        <taxon>Bacteria</taxon>
        <taxon>Bacillati</taxon>
        <taxon>Actinomycetota</taxon>
        <taxon>Actinomycetes</taxon>
        <taxon>Micrococcales</taxon>
        <taxon>Sanguibacteraceae</taxon>
        <taxon>Sanguibacter</taxon>
    </lineage>
</organism>
<accession>A0A1G6JHS0</accession>
<dbReference type="PANTHER" id="PTHR37313">
    <property type="entry name" value="UPF0749 PROTEIN RV1825"/>
    <property type="match status" value="1"/>
</dbReference>
<dbReference type="RefSeq" id="WP_093181858.1">
    <property type="nucleotide sequence ID" value="NZ_FMYH01000002.1"/>
</dbReference>
<evidence type="ECO:0000313" key="5">
    <source>
        <dbReference type="Proteomes" id="UP000199039"/>
    </source>
</evidence>
<keyword evidence="5" id="KW-1185">Reference proteome</keyword>
<dbReference type="OrthoDB" id="3211287at2"/>
<evidence type="ECO:0000256" key="1">
    <source>
        <dbReference type="ARBA" id="ARBA00009108"/>
    </source>
</evidence>
<dbReference type="Proteomes" id="UP000199039">
    <property type="component" value="Unassembled WGS sequence"/>
</dbReference>
<proteinExistence type="inferred from homology"/>